<dbReference type="AlphaFoldDB" id="A0A4Y9VUY3"/>
<feature type="transmembrane region" description="Helical" evidence="7">
    <location>
        <begin position="21"/>
        <end position="40"/>
    </location>
</feature>
<dbReference type="InterPro" id="IPR011701">
    <property type="entry name" value="MFS"/>
</dbReference>
<feature type="transmembrane region" description="Helical" evidence="7">
    <location>
        <begin position="227"/>
        <end position="250"/>
    </location>
</feature>
<feature type="transmembrane region" description="Helical" evidence="7">
    <location>
        <begin position="294"/>
        <end position="317"/>
    </location>
</feature>
<accession>A0A4Y9VUY3</accession>
<feature type="transmembrane region" description="Helical" evidence="7">
    <location>
        <begin position="383"/>
        <end position="406"/>
    </location>
</feature>
<feature type="transmembrane region" description="Helical" evidence="7">
    <location>
        <begin position="52"/>
        <end position="72"/>
    </location>
</feature>
<evidence type="ECO:0000256" key="3">
    <source>
        <dbReference type="ARBA" id="ARBA00022475"/>
    </source>
</evidence>
<feature type="transmembrane region" description="Helical" evidence="7">
    <location>
        <begin position="262"/>
        <end position="282"/>
    </location>
</feature>
<feature type="transmembrane region" description="Helical" evidence="7">
    <location>
        <begin position="412"/>
        <end position="432"/>
    </location>
</feature>
<keyword evidence="2" id="KW-0813">Transport</keyword>
<organism evidence="8 9">
    <name type="scientific">Methylotenera oryzisoli</name>
    <dbReference type="NCBI Taxonomy" id="2080758"/>
    <lineage>
        <taxon>Bacteria</taxon>
        <taxon>Pseudomonadati</taxon>
        <taxon>Pseudomonadota</taxon>
        <taxon>Betaproteobacteria</taxon>
        <taxon>Nitrosomonadales</taxon>
        <taxon>Methylophilaceae</taxon>
        <taxon>Methylotenera</taxon>
    </lineage>
</organism>
<evidence type="ECO:0000256" key="6">
    <source>
        <dbReference type="ARBA" id="ARBA00023136"/>
    </source>
</evidence>
<dbReference type="PANTHER" id="PTHR43266">
    <property type="entry name" value="MACROLIDE-EFFLUX PROTEIN"/>
    <property type="match status" value="1"/>
</dbReference>
<dbReference type="GO" id="GO:0022857">
    <property type="term" value="F:transmembrane transporter activity"/>
    <property type="evidence" value="ECO:0007669"/>
    <property type="project" value="InterPro"/>
</dbReference>
<evidence type="ECO:0000313" key="9">
    <source>
        <dbReference type="Proteomes" id="UP000297706"/>
    </source>
</evidence>
<dbReference type="RefSeq" id="WP_135276621.1">
    <property type="nucleotide sequence ID" value="NZ_PQVH01000005.1"/>
</dbReference>
<dbReference type="Pfam" id="PF07690">
    <property type="entry name" value="MFS_1"/>
    <property type="match status" value="1"/>
</dbReference>
<dbReference type="PANTHER" id="PTHR43266:SF2">
    <property type="entry name" value="MAJOR FACILITATOR SUPERFAMILY (MFS) PROFILE DOMAIN-CONTAINING PROTEIN"/>
    <property type="match status" value="1"/>
</dbReference>
<dbReference type="SUPFAM" id="SSF103473">
    <property type="entry name" value="MFS general substrate transporter"/>
    <property type="match status" value="1"/>
</dbReference>
<evidence type="ECO:0000256" key="4">
    <source>
        <dbReference type="ARBA" id="ARBA00022692"/>
    </source>
</evidence>
<proteinExistence type="predicted"/>
<keyword evidence="5 7" id="KW-1133">Transmembrane helix</keyword>
<dbReference type="GO" id="GO:0005886">
    <property type="term" value="C:plasma membrane"/>
    <property type="evidence" value="ECO:0007669"/>
    <property type="project" value="UniProtKB-SubCell"/>
</dbReference>
<evidence type="ECO:0000313" key="8">
    <source>
        <dbReference type="EMBL" id="TFW72584.1"/>
    </source>
</evidence>
<evidence type="ECO:0000256" key="7">
    <source>
        <dbReference type="SAM" id="Phobius"/>
    </source>
</evidence>
<evidence type="ECO:0000256" key="5">
    <source>
        <dbReference type="ARBA" id="ARBA00022989"/>
    </source>
</evidence>
<keyword evidence="6 7" id="KW-0472">Membrane</keyword>
<dbReference type="OrthoDB" id="9803968at2"/>
<comment type="caution">
    <text evidence="8">The sequence shown here is derived from an EMBL/GenBank/DDBJ whole genome shotgun (WGS) entry which is preliminary data.</text>
</comment>
<dbReference type="EMBL" id="PQVH01000005">
    <property type="protein sequence ID" value="TFW72584.1"/>
    <property type="molecule type" value="Genomic_DNA"/>
</dbReference>
<protein>
    <submittedName>
        <fullName evidence="8">MFS transporter</fullName>
    </submittedName>
</protein>
<feature type="transmembrane region" description="Helical" evidence="7">
    <location>
        <begin position="349"/>
        <end position="371"/>
    </location>
</feature>
<dbReference type="InterPro" id="IPR036259">
    <property type="entry name" value="MFS_trans_sf"/>
</dbReference>
<reference evidence="8 9" key="1">
    <citation type="submission" date="2018-02" db="EMBL/GenBank/DDBJ databases">
        <title>A novel lanthanide dependent methylotroph, Methylotenera sp. La3113.</title>
        <authorList>
            <person name="Lv H."/>
            <person name="Tani A."/>
        </authorList>
    </citation>
    <scope>NUCLEOTIDE SEQUENCE [LARGE SCALE GENOMIC DNA]</scope>
    <source>
        <strain evidence="8 9">La3113</strain>
    </source>
</reference>
<gene>
    <name evidence="8" type="ORF">C3Y98_02975</name>
</gene>
<feature type="transmembrane region" description="Helical" evidence="7">
    <location>
        <begin position="149"/>
        <end position="168"/>
    </location>
</feature>
<keyword evidence="3" id="KW-1003">Cell membrane</keyword>
<evidence type="ECO:0000256" key="2">
    <source>
        <dbReference type="ARBA" id="ARBA00022448"/>
    </source>
</evidence>
<sequence>MSNQFQLMREKRFRPFFFTQFLGAFNDNVFKTALITLVAFHTAKLTSIDGSTLATLLPGLFILPFFLFSATAGQLADKYEKSQIIRLVKVFEIGIMLFASAGFFLHNIWLLATALLMMGMHSTLFGPVKYAYLPQHLNEHEIVGGNGMVEMGSFVAILLGQVLGAWLAMQNGHATLTSITVLGIAILGYWTSRGVPNSPAAAPDLTINWNPITETYRNIKFIWQHQAIWLTIIAISWFWFYGATLLAQFPNFAKNILHGDESLFILLLSIFSLGIGIGSLMCEKLSKGKVELGLVLFGASGLTVFGVDLYFSSVSIYESLNNKALFDYVAFIAKHYDAEGGLILTYWRLLADIALIGVFGGLYIVPLYAFIQTRAEKSHQSRVIAANNILNALFMVTSALFSVQVFNMGLNIPQLFLVTALLNVIIMMYLCIRQPVYLQAFISWLRPRHKRL</sequence>
<comment type="subcellular location">
    <subcellularLocation>
        <location evidence="1">Cell membrane</location>
        <topology evidence="1">Multi-pass membrane protein</topology>
    </subcellularLocation>
</comment>
<dbReference type="Proteomes" id="UP000297706">
    <property type="component" value="Unassembled WGS sequence"/>
</dbReference>
<name>A0A4Y9VUY3_9PROT</name>
<keyword evidence="4 7" id="KW-0812">Transmembrane</keyword>
<keyword evidence="9" id="KW-1185">Reference proteome</keyword>
<dbReference type="CDD" id="cd06173">
    <property type="entry name" value="MFS_MefA_like"/>
    <property type="match status" value="1"/>
</dbReference>
<evidence type="ECO:0000256" key="1">
    <source>
        <dbReference type="ARBA" id="ARBA00004651"/>
    </source>
</evidence>
<dbReference type="Gene3D" id="1.20.1250.20">
    <property type="entry name" value="MFS general substrate transporter like domains"/>
    <property type="match status" value="1"/>
</dbReference>